<evidence type="ECO:0000256" key="3">
    <source>
        <dbReference type="ARBA" id="ARBA00022525"/>
    </source>
</evidence>
<evidence type="ECO:0000313" key="8">
    <source>
        <dbReference type="Proteomes" id="UP001462502"/>
    </source>
</evidence>
<gene>
    <name evidence="7" type="ORF">ABI908_02635</name>
</gene>
<evidence type="ECO:0000256" key="2">
    <source>
        <dbReference type="ARBA" id="ARBA00020604"/>
    </source>
</evidence>
<name>A0ABV0IP17_9NEIS</name>
<comment type="similarity">
    <text evidence="5">Belongs to the SctB/SipC family.</text>
</comment>
<proteinExistence type="inferred from homology"/>
<keyword evidence="8" id="KW-1185">Reference proteome</keyword>
<feature type="region of interest" description="Disordered" evidence="6">
    <location>
        <begin position="1"/>
        <end position="27"/>
    </location>
</feature>
<reference evidence="7 8" key="1">
    <citation type="submission" date="2024-05" db="EMBL/GenBank/DDBJ databases">
        <authorList>
            <person name="De Oliveira J.P."/>
            <person name="Noriler S.A."/>
            <person name="De Oliveira A.G."/>
            <person name="Sipoli D.S."/>
        </authorList>
    </citation>
    <scope>NUCLEOTIDE SEQUENCE [LARGE SCALE GENOMIC DNA]</scope>
    <source>
        <strain evidence="7 8">LABIM192</strain>
    </source>
</reference>
<dbReference type="PRINTS" id="PR01608">
    <property type="entry name" value="BACINVASINC"/>
</dbReference>
<evidence type="ECO:0000256" key="6">
    <source>
        <dbReference type="SAM" id="MobiDB-lite"/>
    </source>
</evidence>
<protein>
    <recommendedName>
        <fullName evidence="2">Effector protein BipC</fullName>
    </recommendedName>
</protein>
<keyword evidence="4" id="KW-0843">Virulence</keyword>
<sequence length="352" mass="36066">MNMTVHSRAPGAFPSLNGGAASESSAGAGKARAGEGAVSIASLLSALKAGGETGRSLASALAGKPDLAAPKAGLQPQDVGVLRAWLSDKLNDAQFTGGLEQTIDKMESILNEELAKLGDANPDAGFDISGLSTRMAALLAQAIVLMSALRTNDSALSGKLSIVSIQSAEATAASIVREGMNHLLSSVSQSMVQVAVSAASMAKQGKGLSQEKMALKGHAERMRPLNNEASFMEKNKGQLSHSMKSAIQAEENRFKLDMNGVQSKQMSGKAMGEIGGSLAGISGGAGKYAASLEQSQQQVSQASGRVASNAADEARDRSRKADGIIQDLLRALDSITQSKSGAISTIAGNLRA</sequence>
<evidence type="ECO:0000256" key="5">
    <source>
        <dbReference type="ARBA" id="ARBA00035650"/>
    </source>
</evidence>
<accession>A0ABV0IP17</accession>
<comment type="subcellular location">
    <subcellularLocation>
        <location evidence="1">Secreted</location>
    </subcellularLocation>
</comment>
<comment type="caution">
    <text evidence="7">The sequence shown here is derived from an EMBL/GenBank/DDBJ whole genome shotgun (WGS) entry which is preliminary data.</text>
</comment>
<feature type="region of interest" description="Disordered" evidence="6">
    <location>
        <begin position="299"/>
        <end position="320"/>
    </location>
</feature>
<organism evidence="7 8">
    <name type="scientific">Chromobacterium phragmitis</name>
    <dbReference type="NCBI Taxonomy" id="2202141"/>
    <lineage>
        <taxon>Bacteria</taxon>
        <taxon>Pseudomonadati</taxon>
        <taxon>Pseudomonadota</taxon>
        <taxon>Betaproteobacteria</taxon>
        <taxon>Neisseriales</taxon>
        <taxon>Chromobacteriaceae</taxon>
        <taxon>Chromobacterium</taxon>
    </lineage>
</organism>
<keyword evidence="3" id="KW-0964">Secreted</keyword>
<dbReference type="InterPro" id="IPR005427">
    <property type="entry name" value="BipC/SctB"/>
</dbReference>
<feature type="compositionally biased region" description="Low complexity" evidence="6">
    <location>
        <begin position="18"/>
        <end position="27"/>
    </location>
</feature>
<dbReference type="Proteomes" id="UP001462502">
    <property type="component" value="Unassembled WGS sequence"/>
</dbReference>
<evidence type="ECO:0000256" key="4">
    <source>
        <dbReference type="ARBA" id="ARBA00023026"/>
    </source>
</evidence>
<dbReference type="RefSeq" id="WP_168194939.1">
    <property type="nucleotide sequence ID" value="NZ_CP029495.1"/>
</dbReference>
<evidence type="ECO:0000256" key="1">
    <source>
        <dbReference type="ARBA" id="ARBA00004613"/>
    </source>
</evidence>
<dbReference type="EMBL" id="JBDXMI010000001">
    <property type="protein sequence ID" value="MEO9383013.1"/>
    <property type="molecule type" value="Genomic_DNA"/>
</dbReference>
<dbReference type="Pfam" id="PF09599">
    <property type="entry name" value="IpaC_SipC"/>
    <property type="match status" value="2"/>
</dbReference>
<evidence type="ECO:0000313" key="7">
    <source>
        <dbReference type="EMBL" id="MEO9383013.1"/>
    </source>
</evidence>
<dbReference type="NCBIfam" id="NF038055">
    <property type="entry name" value="T3SS_SctB_pilot"/>
    <property type="match status" value="1"/>
</dbReference>